<dbReference type="InterPro" id="IPR036866">
    <property type="entry name" value="RibonucZ/Hydroxyglut_hydro"/>
</dbReference>
<organism evidence="2 3">
    <name type="scientific">Hominimerdicola aceti</name>
    <dbReference type="NCBI Taxonomy" id="2981726"/>
    <lineage>
        <taxon>Bacteria</taxon>
        <taxon>Bacillati</taxon>
        <taxon>Bacillota</taxon>
        <taxon>Clostridia</taxon>
        <taxon>Eubacteriales</taxon>
        <taxon>Oscillospiraceae</taxon>
        <taxon>Hominimerdicola</taxon>
    </lineage>
</organism>
<evidence type="ECO:0000313" key="3">
    <source>
        <dbReference type="Proteomes" id="UP001208131"/>
    </source>
</evidence>
<dbReference type="PANTHER" id="PTHR30619:SF7">
    <property type="entry name" value="BETA-LACTAMASE DOMAIN PROTEIN"/>
    <property type="match status" value="1"/>
</dbReference>
<protein>
    <submittedName>
        <fullName evidence="2">MBL fold metallo-hydrolase</fullName>
    </submittedName>
</protein>
<gene>
    <name evidence="2" type="ORF">OCV57_10515</name>
</gene>
<name>A0AAE3LN39_9FIRM</name>
<keyword evidence="3" id="KW-1185">Reference proteome</keyword>
<dbReference type="PANTHER" id="PTHR30619">
    <property type="entry name" value="DNA INTERNALIZATION/COMPETENCE PROTEIN COMEC/REC2"/>
    <property type="match status" value="1"/>
</dbReference>
<evidence type="ECO:0000313" key="2">
    <source>
        <dbReference type="EMBL" id="MCU6706351.1"/>
    </source>
</evidence>
<dbReference type="Gene3D" id="3.60.15.10">
    <property type="entry name" value="Ribonuclease Z/Hydroxyacylglutathione hydrolase-like"/>
    <property type="match status" value="1"/>
</dbReference>
<dbReference type="RefSeq" id="WP_117897480.1">
    <property type="nucleotide sequence ID" value="NZ_JAOQJZ010000011.1"/>
</dbReference>
<dbReference type="EMBL" id="JAOQJZ010000011">
    <property type="protein sequence ID" value="MCU6706351.1"/>
    <property type="molecule type" value="Genomic_DNA"/>
</dbReference>
<feature type="domain" description="Metallo-beta-lactamase" evidence="1">
    <location>
        <begin position="69"/>
        <end position="264"/>
    </location>
</feature>
<dbReference type="InterPro" id="IPR035681">
    <property type="entry name" value="ComA-like_MBL"/>
</dbReference>
<dbReference type="CDD" id="cd07731">
    <property type="entry name" value="ComA-like_MBL-fold"/>
    <property type="match status" value="1"/>
</dbReference>
<proteinExistence type="predicted"/>
<dbReference type="SMART" id="SM00849">
    <property type="entry name" value="Lactamase_B"/>
    <property type="match status" value="1"/>
</dbReference>
<dbReference type="SUPFAM" id="SSF56281">
    <property type="entry name" value="Metallo-hydrolase/oxidoreductase"/>
    <property type="match status" value="1"/>
</dbReference>
<reference evidence="2 3" key="1">
    <citation type="journal article" date="2021" name="ISME Commun">
        <title>Automated analysis of genomic sequences facilitates high-throughput and comprehensive description of bacteria.</title>
        <authorList>
            <person name="Hitch T.C.A."/>
        </authorList>
    </citation>
    <scope>NUCLEOTIDE SEQUENCE [LARGE SCALE GENOMIC DNA]</scope>
    <source>
        <strain evidence="2 3">Sanger_31</strain>
    </source>
</reference>
<dbReference type="InterPro" id="IPR001279">
    <property type="entry name" value="Metallo-B-lactamas"/>
</dbReference>
<dbReference type="AlphaFoldDB" id="A0AAE3LN39"/>
<dbReference type="InterPro" id="IPR052159">
    <property type="entry name" value="Competence_DNA_uptake"/>
</dbReference>
<sequence length="313" mass="34217">MAGRSAKKKNSTAPLKKAVTLIAVFVVLLFTVLDLTGLVSFDSLLIKAGVEDKPAEHAQTEVHFIDVGQGDSTLVISQGEAMLIDSGDKDDSNKIEKYLEKQGVTELKYLIATHPHADHIGEMSEIIDQFQVDKFIMPKVKADMTPTTTIYEKMLKSIKAKGLKITQAKPMEFELGSCKVELFTPKKDYDDLNNYSTLVKITDGENSFLITGDCETTEEKDILSQGYDVSAKVLKAGHHGSSTSSGVDFLNKVMPRYAVISCGKGNKYGHPHEETVTRLKKYASHLYVTADVGTIVFSSDGEGLSVSAEKGEK</sequence>
<accession>A0AAE3LN39</accession>
<evidence type="ECO:0000259" key="1">
    <source>
        <dbReference type="SMART" id="SM00849"/>
    </source>
</evidence>
<dbReference type="Proteomes" id="UP001208131">
    <property type="component" value="Unassembled WGS sequence"/>
</dbReference>
<comment type="caution">
    <text evidence="2">The sequence shown here is derived from an EMBL/GenBank/DDBJ whole genome shotgun (WGS) entry which is preliminary data.</text>
</comment>
<dbReference type="Pfam" id="PF00753">
    <property type="entry name" value="Lactamase_B"/>
    <property type="match status" value="1"/>
</dbReference>